<dbReference type="EMBL" id="CP007030">
    <property type="protein sequence ID" value="AHF02360.1"/>
    <property type="molecule type" value="Genomic_DNA"/>
</dbReference>
<accession>W0DUT6</accession>
<gene>
    <name evidence="1" type="ORF">THIAE_08460</name>
</gene>
<dbReference type="HOGENOM" id="CLU_3240848_0_0_6"/>
<keyword evidence="2" id="KW-1185">Reference proteome</keyword>
<evidence type="ECO:0000313" key="1">
    <source>
        <dbReference type="EMBL" id="AHF02360.1"/>
    </source>
</evidence>
<organism evidence="1 2">
    <name type="scientific">Thiomicrospira aerophila AL3</name>
    <dbReference type="NCBI Taxonomy" id="717772"/>
    <lineage>
        <taxon>Bacteria</taxon>
        <taxon>Pseudomonadati</taxon>
        <taxon>Pseudomonadota</taxon>
        <taxon>Gammaproteobacteria</taxon>
        <taxon>Thiotrichales</taxon>
        <taxon>Piscirickettsiaceae</taxon>
        <taxon>Thiomicrospira</taxon>
    </lineage>
</organism>
<proteinExistence type="predicted"/>
<dbReference type="KEGG" id="tao:THIAE_08460"/>
<reference evidence="1 2" key="1">
    <citation type="submission" date="2013-12" db="EMBL/GenBank/DDBJ databases">
        <authorList>
            <consortium name="DOE Joint Genome Institute"/>
            <person name="Kappler U."/>
            <person name="Huntemann M."/>
            <person name="Han J."/>
            <person name="Chen A."/>
            <person name="Kyrpides N."/>
            <person name="Mavromatis K."/>
            <person name="Markowitz V."/>
            <person name="Palaniappan K."/>
            <person name="Ivanova N."/>
            <person name="Schaumberg A."/>
            <person name="Pati A."/>
            <person name="Liolios K."/>
            <person name="Nordberg H.P."/>
            <person name="Cantor M.N."/>
            <person name="Hua S.X."/>
            <person name="Woyke T."/>
        </authorList>
    </citation>
    <scope>NUCLEOTIDE SEQUENCE [LARGE SCALE GENOMIC DNA]</scope>
    <source>
        <strain evidence="2">AL2</strain>
    </source>
</reference>
<sequence>MPILPLSFVLQHSQHALNQQDYPKAKRGFNRLAKHKTFRHQAW</sequence>
<dbReference type="InParanoid" id="W0DUT6"/>
<dbReference type="AlphaFoldDB" id="W0DUT6"/>
<evidence type="ECO:0000313" key="2">
    <source>
        <dbReference type="Proteomes" id="UP000005380"/>
    </source>
</evidence>
<name>W0DUT6_9GAMM</name>
<dbReference type="Proteomes" id="UP000005380">
    <property type="component" value="Chromosome"/>
</dbReference>
<dbReference type="RefSeq" id="WP_006461109.1">
    <property type="nucleotide sequence ID" value="NZ_CP007030.1"/>
</dbReference>
<protein>
    <submittedName>
        <fullName evidence="1">Uncharacterized protein</fullName>
    </submittedName>
</protein>